<sequence length="292" mass="31749">MWSQSISDPNDTVSVYLLTLDWLRQKADDFMASRIVFRNTDSLDLEDPDYSSTDIPEGSSDLALRGDHREPALSRSLPIAAFPTVSADAGFTAGAGLVNVLTSVGLAGGSRTIVTLDFNDVRTYWVPTAQVLNDIRGDLAPKIGPLLEAGTIDRDRLVKAKRGIATAPCSNGRRCGISVVTRVYLTRQINYTYRNNRIVAAALRIAEKPGATAPLAPSINVTVKTDNQGVIDSADIDTQLVEIRKQLDNLGANNAQGQAFRFESWNARGVTFSSRYQRPVVVGWDGADLSFM</sequence>
<accession>A0A1X7ND73</accession>
<gene>
    <name evidence="1" type="ORF">SAMN02982922_1616</name>
</gene>
<dbReference type="AlphaFoldDB" id="A0A1X7ND73"/>
<dbReference type="EMBL" id="FXBL01000004">
    <property type="protein sequence ID" value="SMH35602.1"/>
    <property type="molecule type" value="Genomic_DNA"/>
</dbReference>
<dbReference type="Proteomes" id="UP000193083">
    <property type="component" value="Unassembled WGS sequence"/>
</dbReference>
<keyword evidence="2" id="KW-1185">Reference proteome</keyword>
<evidence type="ECO:0000313" key="1">
    <source>
        <dbReference type="EMBL" id="SMH35602.1"/>
    </source>
</evidence>
<organism evidence="1 2">
    <name type="scientific">Mesorhizobium australicum</name>
    <dbReference type="NCBI Taxonomy" id="536018"/>
    <lineage>
        <taxon>Bacteria</taxon>
        <taxon>Pseudomonadati</taxon>
        <taxon>Pseudomonadota</taxon>
        <taxon>Alphaproteobacteria</taxon>
        <taxon>Hyphomicrobiales</taxon>
        <taxon>Phyllobacteriaceae</taxon>
        <taxon>Mesorhizobium</taxon>
    </lineage>
</organism>
<protein>
    <submittedName>
        <fullName evidence="1">Uncharacterized protein</fullName>
    </submittedName>
</protein>
<evidence type="ECO:0000313" key="2">
    <source>
        <dbReference type="Proteomes" id="UP000193083"/>
    </source>
</evidence>
<proteinExistence type="predicted"/>
<name>A0A1X7ND73_9HYPH</name>
<reference evidence="2" key="1">
    <citation type="submission" date="2017-04" db="EMBL/GenBank/DDBJ databases">
        <authorList>
            <person name="Varghese N."/>
            <person name="Submissions S."/>
        </authorList>
    </citation>
    <scope>NUCLEOTIDE SEQUENCE [LARGE SCALE GENOMIC DNA]</scope>
    <source>
        <strain evidence="2">B5P</strain>
    </source>
</reference>